<dbReference type="SUPFAM" id="SSF49899">
    <property type="entry name" value="Concanavalin A-like lectins/glucanases"/>
    <property type="match status" value="1"/>
</dbReference>
<keyword evidence="15 19" id="KW-0472">Membrane</keyword>
<dbReference type="Gene3D" id="1.10.510.10">
    <property type="entry name" value="Transferase(Phosphotransferase) domain 1"/>
    <property type="match status" value="1"/>
</dbReference>
<feature type="domain" description="Protein kinase" evidence="20">
    <location>
        <begin position="378"/>
        <end position="658"/>
    </location>
</feature>
<dbReference type="InterPro" id="IPR000719">
    <property type="entry name" value="Prot_kinase_dom"/>
</dbReference>
<dbReference type="PROSITE" id="PS00107">
    <property type="entry name" value="PROTEIN_KINASE_ATP"/>
    <property type="match status" value="1"/>
</dbReference>
<evidence type="ECO:0000256" key="6">
    <source>
        <dbReference type="ARBA" id="ARBA00022527"/>
    </source>
</evidence>
<dbReference type="PANTHER" id="PTHR27007">
    <property type="match status" value="1"/>
</dbReference>
<comment type="similarity">
    <text evidence="3">In the C-terminal section; belongs to the protein kinase superfamily. Ser/Thr protein kinase family.</text>
</comment>
<dbReference type="EMBL" id="JAHRHJ020000008">
    <property type="protein sequence ID" value="KAH9304174.1"/>
    <property type="molecule type" value="Genomic_DNA"/>
</dbReference>
<dbReference type="PROSITE" id="PS00108">
    <property type="entry name" value="PROTEIN_KINASE_ST"/>
    <property type="match status" value="1"/>
</dbReference>
<evidence type="ECO:0000256" key="14">
    <source>
        <dbReference type="ARBA" id="ARBA00022989"/>
    </source>
</evidence>
<dbReference type="SMART" id="SM00220">
    <property type="entry name" value="S_TKc"/>
    <property type="match status" value="1"/>
</dbReference>
<name>A0AA38CXG7_TAXCH</name>
<dbReference type="PROSITE" id="PS00307">
    <property type="entry name" value="LECTIN_LEGUME_BETA"/>
    <property type="match status" value="1"/>
</dbReference>
<evidence type="ECO:0000256" key="19">
    <source>
        <dbReference type="SAM" id="Phobius"/>
    </source>
</evidence>
<evidence type="ECO:0000256" key="12">
    <source>
        <dbReference type="ARBA" id="ARBA00022777"/>
    </source>
</evidence>
<dbReference type="AlphaFoldDB" id="A0AA38CXG7"/>
<evidence type="ECO:0000259" key="20">
    <source>
        <dbReference type="PROSITE" id="PS50011"/>
    </source>
</evidence>
<proteinExistence type="inferred from homology"/>
<comment type="caution">
    <text evidence="21">The sequence shown here is derived from an EMBL/GenBank/DDBJ whole genome shotgun (WGS) entry which is preliminary data.</text>
</comment>
<gene>
    <name evidence="21" type="ORF">KI387_008578</name>
</gene>
<dbReference type="Gene3D" id="3.30.200.20">
    <property type="entry name" value="Phosphorylase Kinase, domain 1"/>
    <property type="match status" value="1"/>
</dbReference>
<evidence type="ECO:0000256" key="18">
    <source>
        <dbReference type="PROSITE-ProRule" id="PRU10141"/>
    </source>
</evidence>
<comment type="similarity">
    <text evidence="2">In the N-terminal section; belongs to the leguminous lectin family.</text>
</comment>
<dbReference type="GO" id="GO:0030246">
    <property type="term" value="F:carbohydrate binding"/>
    <property type="evidence" value="ECO:0007669"/>
    <property type="project" value="UniProtKB-KW"/>
</dbReference>
<evidence type="ECO:0000256" key="9">
    <source>
        <dbReference type="ARBA" id="ARBA00022729"/>
    </source>
</evidence>
<dbReference type="Pfam" id="PF00139">
    <property type="entry name" value="Lectin_legB"/>
    <property type="match status" value="1"/>
</dbReference>
<evidence type="ECO:0000256" key="11">
    <source>
        <dbReference type="ARBA" id="ARBA00022741"/>
    </source>
</evidence>
<dbReference type="InterPro" id="IPR011009">
    <property type="entry name" value="Kinase-like_dom_sf"/>
</dbReference>
<evidence type="ECO:0000256" key="7">
    <source>
        <dbReference type="ARBA" id="ARBA00022679"/>
    </source>
</evidence>
<feature type="transmembrane region" description="Helical" evidence="19">
    <location>
        <begin position="312"/>
        <end position="337"/>
    </location>
</feature>
<organism evidence="21 22">
    <name type="scientific">Taxus chinensis</name>
    <name type="common">Chinese yew</name>
    <name type="synonym">Taxus wallichiana var. chinensis</name>
    <dbReference type="NCBI Taxonomy" id="29808"/>
    <lineage>
        <taxon>Eukaryota</taxon>
        <taxon>Viridiplantae</taxon>
        <taxon>Streptophyta</taxon>
        <taxon>Embryophyta</taxon>
        <taxon>Tracheophyta</taxon>
        <taxon>Spermatophyta</taxon>
        <taxon>Pinopsida</taxon>
        <taxon>Pinidae</taxon>
        <taxon>Conifers II</taxon>
        <taxon>Cupressales</taxon>
        <taxon>Taxaceae</taxon>
        <taxon>Taxus</taxon>
    </lineage>
</organism>
<dbReference type="Proteomes" id="UP000824469">
    <property type="component" value="Unassembled WGS sequence"/>
</dbReference>
<evidence type="ECO:0000256" key="17">
    <source>
        <dbReference type="ARBA" id="ARBA00023180"/>
    </source>
</evidence>
<dbReference type="SUPFAM" id="SSF56112">
    <property type="entry name" value="Protein kinase-like (PK-like)"/>
    <property type="match status" value="1"/>
</dbReference>
<dbReference type="InterPro" id="IPR050528">
    <property type="entry name" value="L-type_Lectin-RKs"/>
</dbReference>
<feature type="binding site" evidence="18">
    <location>
        <position position="407"/>
    </location>
    <ligand>
        <name>ATP</name>
        <dbReference type="ChEBI" id="CHEBI:30616"/>
    </ligand>
</feature>
<reference evidence="21 22" key="1">
    <citation type="journal article" date="2021" name="Nat. Plants">
        <title>The Taxus genome provides insights into paclitaxel biosynthesis.</title>
        <authorList>
            <person name="Xiong X."/>
            <person name="Gou J."/>
            <person name="Liao Q."/>
            <person name="Li Y."/>
            <person name="Zhou Q."/>
            <person name="Bi G."/>
            <person name="Li C."/>
            <person name="Du R."/>
            <person name="Wang X."/>
            <person name="Sun T."/>
            <person name="Guo L."/>
            <person name="Liang H."/>
            <person name="Lu P."/>
            <person name="Wu Y."/>
            <person name="Zhang Z."/>
            <person name="Ro D.K."/>
            <person name="Shang Y."/>
            <person name="Huang S."/>
            <person name="Yan J."/>
        </authorList>
    </citation>
    <scope>NUCLEOTIDE SEQUENCE [LARGE SCALE GENOMIC DNA]</scope>
    <source>
        <strain evidence="21">Ta-2019</strain>
    </source>
</reference>
<evidence type="ECO:0000256" key="13">
    <source>
        <dbReference type="ARBA" id="ARBA00022840"/>
    </source>
</evidence>
<evidence type="ECO:0000313" key="22">
    <source>
        <dbReference type="Proteomes" id="UP000824469"/>
    </source>
</evidence>
<dbReference type="GO" id="GO:0005524">
    <property type="term" value="F:ATP binding"/>
    <property type="evidence" value="ECO:0007669"/>
    <property type="project" value="UniProtKB-UniRule"/>
</dbReference>
<evidence type="ECO:0000256" key="2">
    <source>
        <dbReference type="ARBA" id="ARBA00008536"/>
    </source>
</evidence>
<protein>
    <recommendedName>
        <fullName evidence="4">non-specific serine/threonine protein kinase</fullName>
        <ecNumber evidence="4">2.7.11.1</ecNumber>
    </recommendedName>
</protein>
<keyword evidence="10" id="KW-0430">Lectin</keyword>
<dbReference type="EC" id="2.7.11.1" evidence="4"/>
<dbReference type="InterPro" id="IPR013320">
    <property type="entry name" value="ConA-like_dom_sf"/>
</dbReference>
<dbReference type="GO" id="GO:0004674">
    <property type="term" value="F:protein serine/threonine kinase activity"/>
    <property type="evidence" value="ECO:0007669"/>
    <property type="project" value="UniProtKB-KW"/>
</dbReference>
<dbReference type="FunFam" id="1.10.510.10:FF:000240">
    <property type="entry name" value="Lectin-domain containing receptor kinase A4.3"/>
    <property type="match status" value="1"/>
</dbReference>
<dbReference type="CDD" id="cd06899">
    <property type="entry name" value="lectin_legume_LecRK_Arcelin_ConA"/>
    <property type="match status" value="1"/>
</dbReference>
<dbReference type="Gene3D" id="2.60.120.200">
    <property type="match status" value="1"/>
</dbReference>
<evidence type="ECO:0000256" key="4">
    <source>
        <dbReference type="ARBA" id="ARBA00012513"/>
    </source>
</evidence>
<evidence type="ECO:0000256" key="10">
    <source>
        <dbReference type="ARBA" id="ARBA00022734"/>
    </source>
</evidence>
<dbReference type="InterPro" id="IPR017441">
    <property type="entry name" value="Protein_kinase_ATP_BS"/>
</dbReference>
<keyword evidence="8 19" id="KW-0812">Transmembrane</keyword>
<keyword evidence="11 18" id="KW-0547">Nucleotide-binding</keyword>
<dbReference type="Pfam" id="PF00069">
    <property type="entry name" value="Pkinase"/>
    <property type="match status" value="1"/>
</dbReference>
<evidence type="ECO:0000256" key="8">
    <source>
        <dbReference type="ARBA" id="ARBA00022692"/>
    </source>
</evidence>
<keyword evidence="9" id="KW-0732">Signal</keyword>
<evidence type="ECO:0000313" key="21">
    <source>
        <dbReference type="EMBL" id="KAH9304174.1"/>
    </source>
</evidence>
<keyword evidence="13 18" id="KW-0067">ATP-binding</keyword>
<keyword evidence="7" id="KW-0808">Transferase</keyword>
<accession>A0AA38CXG7</accession>
<evidence type="ECO:0000256" key="3">
    <source>
        <dbReference type="ARBA" id="ARBA00010217"/>
    </source>
</evidence>
<dbReference type="OMA" id="HELICAT"/>
<evidence type="ECO:0000256" key="1">
    <source>
        <dbReference type="ARBA" id="ARBA00004251"/>
    </source>
</evidence>
<dbReference type="CDD" id="cd14066">
    <property type="entry name" value="STKc_IRAK"/>
    <property type="match status" value="1"/>
</dbReference>
<keyword evidence="17" id="KW-0325">Glycoprotein</keyword>
<dbReference type="InterPro" id="IPR001220">
    <property type="entry name" value="Legume_lectin_dom"/>
</dbReference>
<dbReference type="FunFam" id="3.30.200.20:FF:000168">
    <property type="entry name" value="L-type lectin-domain containing receptor kinase IX.1"/>
    <property type="match status" value="1"/>
</dbReference>
<keyword evidence="12" id="KW-0418">Kinase</keyword>
<keyword evidence="6" id="KW-0723">Serine/threonine-protein kinase</keyword>
<dbReference type="InterPro" id="IPR008271">
    <property type="entry name" value="Ser/Thr_kinase_AS"/>
</dbReference>
<dbReference type="PROSITE" id="PS50011">
    <property type="entry name" value="PROTEIN_KINASE_DOM"/>
    <property type="match status" value="1"/>
</dbReference>
<dbReference type="GO" id="GO:0005886">
    <property type="term" value="C:plasma membrane"/>
    <property type="evidence" value="ECO:0007669"/>
    <property type="project" value="UniProtKB-SubCell"/>
</dbReference>
<dbReference type="GO" id="GO:0002229">
    <property type="term" value="P:defense response to oomycetes"/>
    <property type="evidence" value="ECO:0007669"/>
    <property type="project" value="UniProtKB-ARBA"/>
</dbReference>
<evidence type="ECO:0000256" key="15">
    <source>
        <dbReference type="ARBA" id="ARBA00023136"/>
    </source>
</evidence>
<dbReference type="InterPro" id="IPR019825">
    <property type="entry name" value="Lectin_legB_Mn/Ca_BS"/>
</dbReference>
<keyword evidence="22" id="KW-1185">Reference proteome</keyword>
<evidence type="ECO:0000256" key="5">
    <source>
        <dbReference type="ARBA" id="ARBA00022475"/>
    </source>
</evidence>
<keyword evidence="14 19" id="KW-1133">Transmembrane helix</keyword>
<comment type="subcellular location">
    <subcellularLocation>
        <location evidence="1">Cell membrane</location>
        <topology evidence="1">Single-pass type I membrane protein</topology>
    </subcellularLocation>
</comment>
<sequence length="712" mass="79021">MVFHMANLSLCLLFFYCIGSCLLFLSHGGSLSFAFPSQTDIKLDNSAYFQGDKLIQLTPNTATGNLGSSFGWATFNKSIPLWDSSSKALANFSTHFQFIIGKVNDLQRGFGDGLAFFMAPFDLEQPPYASGAWIGLFNGTTYNGSLYQIVAVEFDTYKNYWDPDDNHVGIDVNSIFSKVNVLLSNETSISHPIEQDLKNDAYWDAWVDYDGGRKQFQVFLLYNPSGNVNNISKPGSPILSYDIDLRDHLPESIKVGLSASTGYSIETHTVSAWNFSCDYSWKISATTPTNSGAVGDNPSIASPTKRRNNNSIILILIAVFPGVLALCGFVCVCWSWYFRKGKSSREANEKNDTELDEWFAQGPRKFSYADLRAATKNFSEDKKLGQGGFGGVYRGILPVTTESVAVKRISQASKQGRKEYVSEVTIISKLRHRNLVQLLGWCHQKGELLLVYEYLPNGSLDKYLFGEQKVTLDWGRRYSIACDIASALVYLHEEWDQRVVHRDIKASNVMLDADFNGKVGDFGLARLLERDHAASDTTVVAGTYGYLAPECVLTGKASTESDVYSFGAVALEIACGRRPLDNTLINHNTRLVEWVWDLHRHGKILDGADVKLGGNFNGVEMERLMLVGLLCSHPDPKTRPTIREAIKILKLEAELPYVSLDLPETKYSYKFLLRPQVTSLTSITMNSSGIVGESLSSKNVQASTVSQRAPLA</sequence>
<evidence type="ECO:0000256" key="16">
    <source>
        <dbReference type="ARBA" id="ARBA00023170"/>
    </source>
</evidence>
<keyword evidence="5" id="KW-1003">Cell membrane</keyword>
<keyword evidence="16" id="KW-0675">Receptor</keyword>